<sequence length="93" mass="10979">MIGQLHQAEQLSKYEKMLHDEYNNRLIVNNIMDDDMIHCINAVEDQEQLLSRIAEIRKDYYRSLTITNGEPNAQIKFLNGWINRVDDCLKVDI</sequence>
<accession>A0A376KY21</accession>
<proteinExistence type="predicted"/>
<protein>
    <submittedName>
        <fullName evidence="1">Uncharacterized protein</fullName>
    </submittedName>
</protein>
<name>A0A376KY21_ECOLX</name>
<dbReference type="AlphaFoldDB" id="A0A376KY21"/>
<evidence type="ECO:0000313" key="1">
    <source>
        <dbReference type="EMBL" id="STE86997.1"/>
    </source>
</evidence>
<dbReference type="InterPro" id="IPR023346">
    <property type="entry name" value="Lysozyme-like_dom_sf"/>
</dbReference>
<evidence type="ECO:0000313" key="2">
    <source>
        <dbReference type="Proteomes" id="UP000255460"/>
    </source>
</evidence>
<dbReference type="Gene3D" id="1.20.141.10">
    <property type="entry name" value="Chitosanase, subunit A, domain 1"/>
    <property type="match status" value="1"/>
</dbReference>
<dbReference type="EMBL" id="UFZQ01000001">
    <property type="protein sequence ID" value="STE86997.1"/>
    <property type="molecule type" value="Genomic_DNA"/>
</dbReference>
<organism evidence="1 2">
    <name type="scientific">Escherichia coli</name>
    <dbReference type="NCBI Taxonomy" id="562"/>
    <lineage>
        <taxon>Bacteria</taxon>
        <taxon>Pseudomonadati</taxon>
        <taxon>Pseudomonadota</taxon>
        <taxon>Gammaproteobacteria</taxon>
        <taxon>Enterobacterales</taxon>
        <taxon>Enterobacteriaceae</taxon>
        <taxon>Escherichia</taxon>
    </lineage>
</organism>
<dbReference type="Proteomes" id="UP000255460">
    <property type="component" value="Unassembled WGS sequence"/>
</dbReference>
<reference evidence="1 2" key="1">
    <citation type="submission" date="2018-06" db="EMBL/GenBank/DDBJ databases">
        <authorList>
            <consortium name="Pathogen Informatics"/>
            <person name="Doyle S."/>
        </authorList>
    </citation>
    <scope>NUCLEOTIDE SEQUENCE [LARGE SCALE GENOMIC DNA]</scope>
    <source>
        <strain evidence="1 2">NCTC10418</strain>
    </source>
</reference>
<dbReference type="SUPFAM" id="SSF53955">
    <property type="entry name" value="Lysozyme-like"/>
    <property type="match status" value="1"/>
</dbReference>
<gene>
    <name evidence="1" type="ORF">NCTC10418_04656</name>
</gene>